<evidence type="ECO:0000313" key="1">
    <source>
        <dbReference type="Proteomes" id="UP000035681"/>
    </source>
</evidence>
<keyword evidence="1" id="KW-1185">Reference proteome</keyword>
<proteinExistence type="predicted"/>
<protein>
    <submittedName>
        <fullName evidence="2">LAGLIDADG_2 domain-containing protein</fullName>
    </submittedName>
    <submittedName>
        <fullName evidence="3">Reverse transcriptase domain-containing protein</fullName>
    </submittedName>
</protein>
<sequence length="135" mass="15803">MHPFLLHQNSFKNYVKIHLKTASNWKTGGKDRITNYFFKYIISAQDYLIEHIAQNIKGKYKLNHNDVQAICVLLHKGENKEISNYRPLSLISTDYKCYTPIITQKIYNRLPSSLITTEQLCQLKKWGTLEGLLKD</sequence>
<reference evidence="2" key="1">
    <citation type="submission" date="2015-08" db="UniProtKB">
        <authorList>
            <consortium name="WormBaseParasite"/>
        </authorList>
    </citation>
    <scope>IDENTIFICATION</scope>
</reference>
<accession>A0A0K0DTV1</accession>
<name>A0A0K0DTV1_STRER</name>
<dbReference type="WBParaSite" id="TCONS_00014043.p1">
    <property type="protein sequence ID" value="TCONS_00014043.p1"/>
    <property type="gene ID" value="XLOC_009195"/>
</dbReference>
<dbReference type="STRING" id="6248.A0A0K0DTV1"/>
<dbReference type="WBParaSite" id="SSTP_0000066550.1">
    <property type="protein sequence ID" value="SSTP_0000066550.1"/>
    <property type="gene ID" value="SSTP_0000066550"/>
</dbReference>
<organism evidence="2">
    <name type="scientific">Strongyloides stercoralis</name>
    <name type="common">Threadworm</name>
    <dbReference type="NCBI Taxonomy" id="6248"/>
    <lineage>
        <taxon>Eukaryota</taxon>
        <taxon>Metazoa</taxon>
        <taxon>Ecdysozoa</taxon>
        <taxon>Nematoda</taxon>
        <taxon>Chromadorea</taxon>
        <taxon>Rhabditida</taxon>
        <taxon>Tylenchina</taxon>
        <taxon>Panagrolaimomorpha</taxon>
        <taxon>Strongyloidoidea</taxon>
        <taxon>Strongyloididae</taxon>
        <taxon>Strongyloides</taxon>
    </lineage>
</organism>
<evidence type="ECO:0000313" key="2">
    <source>
        <dbReference type="WBParaSite" id="SSTP_0000066550.1"/>
    </source>
</evidence>
<evidence type="ECO:0000313" key="3">
    <source>
        <dbReference type="WBParaSite" id="TCONS_00014043.p1"/>
    </source>
</evidence>
<dbReference type="AlphaFoldDB" id="A0A0K0DTV1"/>
<dbReference type="Proteomes" id="UP000035681">
    <property type="component" value="Unplaced"/>
</dbReference>